<keyword evidence="3 4" id="KW-0413">Isomerase</keyword>
<dbReference type="Proteomes" id="UP001479436">
    <property type="component" value="Unassembled WGS sequence"/>
</dbReference>
<dbReference type="Gene3D" id="3.10.50.40">
    <property type="match status" value="1"/>
</dbReference>
<evidence type="ECO:0000256" key="2">
    <source>
        <dbReference type="ARBA" id="ARBA00023110"/>
    </source>
</evidence>
<dbReference type="InterPro" id="IPR000297">
    <property type="entry name" value="PPIase_PpiC"/>
</dbReference>
<evidence type="ECO:0000313" key="10">
    <source>
        <dbReference type="Proteomes" id="UP001479436"/>
    </source>
</evidence>
<feature type="domain" description="PpiC" evidence="8">
    <location>
        <begin position="121"/>
        <end position="231"/>
    </location>
</feature>
<feature type="region of interest" description="Disordered" evidence="6">
    <location>
        <begin position="33"/>
        <end position="108"/>
    </location>
</feature>
<keyword evidence="2 4" id="KW-0697">Rotamase</keyword>
<dbReference type="InterPro" id="IPR001202">
    <property type="entry name" value="WW_dom"/>
</dbReference>
<evidence type="ECO:0000313" key="9">
    <source>
        <dbReference type="EMBL" id="KAK9763779.1"/>
    </source>
</evidence>
<dbReference type="PANTHER" id="PTHR10657">
    <property type="entry name" value="PEPTIDYL-PROLYL CIS-TRANS ISOMERASE"/>
    <property type="match status" value="1"/>
</dbReference>
<dbReference type="SUPFAM" id="SSF54534">
    <property type="entry name" value="FKBP-like"/>
    <property type="match status" value="1"/>
</dbReference>
<gene>
    <name evidence="9" type="primary">PIN1</name>
    <name evidence="9" type="ORF">K7432_009248</name>
</gene>
<dbReference type="InterPro" id="IPR046357">
    <property type="entry name" value="PPIase_dom_sf"/>
</dbReference>
<comment type="caution">
    <text evidence="9">The sequence shown here is derived from an EMBL/GenBank/DDBJ whole genome shotgun (WGS) entry which is preliminary data.</text>
</comment>
<evidence type="ECO:0000256" key="5">
    <source>
        <dbReference type="RuleBase" id="RU363014"/>
    </source>
</evidence>
<keyword evidence="10" id="KW-1185">Reference proteome</keyword>
<reference evidence="9 10" key="1">
    <citation type="submission" date="2023-04" db="EMBL/GenBank/DDBJ databases">
        <title>Genome of Basidiobolus ranarum AG-B5.</title>
        <authorList>
            <person name="Stajich J.E."/>
            <person name="Carter-House D."/>
            <person name="Gryganskyi A."/>
        </authorList>
    </citation>
    <scope>NUCLEOTIDE SEQUENCE [LARGE SCALE GENOMIC DNA]</scope>
    <source>
        <strain evidence="9 10">AG-B5</strain>
    </source>
</reference>
<dbReference type="InterPro" id="IPR051370">
    <property type="entry name" value="PPIase_Pin1"/>
</dbReference>
<dbReference type="GO" id="GO:0003755">
    <property type="term" value="F:peptidyl-prolyl cis-trans isomerase activity"/>
    <property type="evidence" value="ECO:0007669"/>
    <property type="project" value="UniProtKB-EC"/>
</dbReference>
<dbReference type="EC" id="5.2.1.8" evidence="5"/>
<dbReference type="Gene3D" id="2.20.70.10">
    <property type="match status" value="1"/>
</dbReference>
<name>A0ABR2WQN4_9FUNG</name>
<protein>
    <recommendedName>
        <fullName evidence="5">Peptidyl-prolyl cis-trans isomerase</fullName>
        <ecNumber evidence="5">5.2.1.8</ecNumber>
    </recommendedName>
</protein>
<sequence>MKGTMASNPPQLPEFWQVLHSRTHNKVYYFNTKTSESRWEPPQVVKPSHEPPLSTSISNQSDRPGHNVTRPSLQHASRPPKRPFPERDGQRIDHFKRGPISSKESPNLIKPITYPTEELDNDQIRIKHILIKHKDSQDPTNWKKDNIVRTKKEAEELAKSLRDMIISKKVKFEDAVTKDSDCLSALHGGVLNLKRGRMSKAFDCTAFMLRVGEISQPVLTPNGVYLISRVSE</sequence>
<dbReference type="EMBL" id="JASJQH010000558">
    <property type="protein sequence ID" value="KAK9763779.1"/>
    <property type="molecule type" value="Genomic_DNA"/>
</dbReference>
<evidence type="ECO:0000256" key="4">
    <source>
        <dbReference type="PROSITE-ProRule" id="PRU00278"/>
    </source>
</evidence>
<dbReference type="Pfam" id="PF00639">
    <property type="entry name" value="Rotamase"/>
    <property type="match status" value="1"/>
</dbReference>
<dbReference type="InterPro" id="IPR036020">
    <property type="entry name" value="WW_dom_sf"/>
</dbReference>
<accession>A0ABR2WQN4</accession>
<dbReference type="PANTHER" id="PTHR10657:SF4">
    <property type="entry name" value="PEPTIDYL-PROLYL CIS-TRANS ISOMERASE-RELATED"/>
    <property type="match status" value="1"/>
</dbReference>
<evidence type="ECO:0000256" key="1">
    <source>
        <dbReference type="ARBA" id="ARBA00000971"/>
    </source>
</evidence>
<organism evidence="9 10">
    <name type="scientific">Basidiobolus ranarum</name>
    <dbReference type="NCBI Taxonomy" id="34480"/>
    <lineage>
        <taxon>Eukaryota</taxon>
        <taxon>Fungi</taxon>
        <taxon>Fungi incertae sedis</taxon>
        <taxon>Zoopagomycota</taxon>
        <taxon>Entomophthoromycotina</taxon>
        <taxon>Basidiobolomycetes</taxon>
        <taxon>Basidiobolales</taxon>
        <taxon>Basidiobolaceae</taxon>
        <taxon>Basidiobolus</taxon>
    </lineage>
</organism>
<evidence type="ECO:0000256" key="6">
    <source>
        <dbReference type="SAM" id="MobiDB-lite"/>
    </source>
</evidence>
<proteinExistence type="predicted"/>
<evidence type="ECO:0000259" key="8">
    <source>
        <dbReference type="PROSITE" id="PS50198"/>
    </source>
</evidence>
<comment type="catalytic activity">
    <reaction evidence="1 5">
        <text>[protein]-peptidylproline (omega=180) = [protein]-peptidylproline (omega=0)</text>
        <dbReference type="Rhea" id="RHEA:16237"/>
        <dbReference type="Rhea" id="RHEA-COMP:10747"/>
        <dbReference type="Rhea" id="RHEA-COMP:10748"/>
        <dbReference type="ChEBI" id="CHEBI:83833"/>
        <dbReference type="ChEBI" id="CHEBI:83834"/>
        <dbReference type="EC" id="5.2.1.8"/>
    </reaction>
</comment>
<dbReference type="PROSITE" id="PS50020">
    <property type="entry name" value="WW_DOMAIN_2"/>
    <property type="match status" value="1"/>
</dbReference>
<dbReference type="SMART" id="SM00456">
    <property type="entry name" value="WW"/>
    <property type="match status" value="1"/>
</dbReference>
<dbReference type="CDD" id="cd00201">
    <property type="entry name" value="WW"/>
    <property type="match status" value="1"/>
</dbReference>
<dbReference type="PROSITE" id="PS50198">
    <property type="entry name" value="PPIC_PPIASE_2"/>
    <property type="match status" value="1"/>
</dbReference>
<evidence type="ECO:0000259" key="7">
    <source>
        <dbReference type="PROSITE" id="PS50020"/>
    </source>
</evidence>
<feature type="compositionally biased region" description="Polar residues" evidence="6">
    <location>
        <begin position="53"/>
        <end position="62"/>
    </location>
</feature>
<dbReference type="PROSITE" id="PS01159">
    <property type="entry name" value="WW_DOMAIN_1"/>
    <property type="match status" value="1"/>
</dbReference>
<dbReference type="Pfam" id="PF00397">
    <property type="entry name" value="WW"/>
    <property type="match status" value="1"/>
</dbReference>
<feature type="compositionally biased region" description="Basic and acidic residues" evidence="6">
    <location>
        <begin position="83"/>
        <end position="96"/>
    </location>
</feature>
<dbReference type="SUPFAM" id="SSF51045">
    <property type="entry name" value="WW domain"/>
    <property type="match status" value="1"/>
</dbReference>
<evidence type="ECO:0000256" key="3">
    <source>
        <dbReference type="ARBA" id="ARBA00023235"/>
    </source>
</evidence>
<feature type="domain" description="WW" evidence="7">
    <location>
        <begin position="10"/>
        <end position="44"/>
    </location>
</feature>